<evidence type="ECO:0000256" key="8">
    <source>
        <dbReference type="RuleBase" id="RU363041"/>
    </source>
</evidence>
<dbReference type="RefSeq" id="WP_230337935.1">
    <property type="nucleotide sequence ID" value="NZ_CP069798.1"/>
</dbReference>
<dbReference type="InterPro" id="IPR002781">
    <property type="entry name" value="TM_pro_TauE-like"/>
</dbReference>
<keyword evidence="6 8" id="KW-1133">Transmembrane helix</keyword>
<organism evidence="9 10">
    <name type="scientific">Paralysiella testudinis</name>
    <dbReference type="NCBI Taxonomy" id="2809020"/>
    <lineage>
        <taxon>Bacteria</taxon>
        <taxon>Pseudomonadati</taxon>
        <taxon>Pseudomonadota</taxon>
        <taxon>Betaproteobacteria</taxon>
        <taxon>Neisseriales</taxon>
        <taxon>Neisseriaceae</taxon>
        <taxon>Paralysiella</taxon>
    </lineage>
</organism>
<evidence type="ECO:0000256" key="3">
    <source>
        <dbReference type="ARBA" id="ARBA00022448"/>
    </source>
</evidence>
<evidence type="ECO:0000313" key="10">
    <source>
        <dbReference type="Proteomes" id="UP000653156"/>
    </source>
</evidence>
<comment type="subcellular location">
    <subcellularLocation>
        <location evidence="1 8">Cell membrane</location>
        <topology evidence="1 8">Multi-pass membrane protein</topology>
    </subcellularLocation>
</comment>
<dbReference type="Pfam" id="PF01925">
    <property type="entry name" value="TauE"/>
    <property type="match status" value="1"/>
</dbReference>
<reference evidence="9" key="1">
    <citation type="submission" date="2021-02" db="EMBL/GenBank/DDBJ databases">
        <title>Neisseriaceae sp. 26B isolated from the cloaca of a Common Toad-headed Turtle (Mesoclemmys nasuta).</title>
        <authorList>
            <person name="Spergser J."/>
            <person name="Busse H.-J."/>
        </authorList>
    </citation>
    <scope>NUCLEOTIDE SEQUENCE</scope>
    <source>
        <strain evidence="9">26B</strain>
    </source>
</reference>
<feature type="transmembrane region" description="Helical" evidence="8">
    <location>
        <begin position="130"/>
        <end position="153"/>
    </location>
</feature>
<keyword evidence="5 8" id="KW-0812">Transmembrane</keyword>
<gene>
    <name evidence="9" type="ORF">JQU52_07680</name>
</gene>
<evidence type="ECO:0000256" key="7">
    <source>
        <dbReference type="ARBA" id="ARBA00023136"/>
    </source>
</evidence>
<protein>
    <recommendedName>
        <fullName evidence="8">Probable membrane transporter protein</fullName>
    </recommendedName>
</protein>
<dbReference type="KEGG" id="ptes:JQU52_07680"/>
<sequence>MPTAGFLALVFAAAALLHGMVGIGFTLIPTSVLALSMSMKEAVALTVLPMLLINSISVFTGGAVWPILRRYTLLAVSSIIGSFIGVKLLLMVPSAWLQLALALLIALYVILALRPKPFRLPESKSLTAVFGLAAGIVGGATNAMSAVLMMYLLAKSRDKNEIAQAANLCFALAKVVQVMMLWPLLRQMDIPASLLLWPSMVAVAVLLLGVWLRKRIPFQRFRQLSLLILALLALMMLYKSLGSLI</sequence>
<comment type="similarity">
    <text evidence="2 8">Belongs to the 4-toluene sulfonate uptake permease (TSUP) (TC 2.A.102) family.</text>
</comment>
<dbReference type="PANTHER" id="PTHR30269:SF32">
    <property type="entry name" value="MEMBRANE TRANSPORTER PROTEIN-RELATED"/>
    <property type="match status" value="1"/>
</dbReference>
<name>A0A892ZDB1_9NEIS</name>
<dbReference type="EMBL" id="CP069798">
    <property type="protein sequence ID" value="QRQ80653.1"/>
    <property type="molecule type" value="Genomic_DNA"/>
</dbReference>
<evidence type="ECO:0000256" key="5">
    <source>
        <dbReference type="ARBA" id="ARBA00022692"/>
    </source>
</evidence>
<evidence type="ECO:0000256" key="1">
    <source>
        <dbReference type="ARBA" id="ARBA00004651"/>
    </source>
</evidence>
<feature type="transmembrane region" description="Helical" evidence="8">
    <location>
        <begin position="190"/>
        <end position="212"/>
    </location>
</feature>
<dbReference type="Proteomes" id="UP000653156">
    <property type="component" value="Chromosome"/>
</dbReference>
<feature type="transmembrane region" description="Helical" evidence="8">
    <location>
        <begin position="44"/>
        <end position="68"/>
    </location>
</feature>
<keyword evidence="7 8" id="KW-0472">Membrane</keyword>
<evidence type="ECO:0000256" key="6">
    <source>
        <dbReference type="ARBA" id="ARBA00022989"/>
    </source>
</evidence>
<dbReference type="GO" id="GO:0005886">
    <property type="term" value="C:plasma membrane"/>
    <property type="evidence" value="ECO:0007669"/>
    <property type="project" value="UniProtKB-SubCell"/>
</dbReference>
<feature type="transmembrane region" description="Helical" evidence="8">
    <location>
        <begin position="224"/>
        <end position="241"/>
    </location>
</feature>
<evidence type="ECO:0000313" key="9">
    <source>
        <dbReference type="EMBL" id="QRQ80653.1"/>
    </source>
</evidence>
<dbReference type="PANTHER" id="PTHR30269">
    <property type="entry name" value="TRANSMEMBRANE PROTEIN YFCA"/>
    <property type="match status" value="1"/>
</dbReference>
<accession>A0A892ZDB1</accession>
<feature type="transmembrane region" description="Helical" evidence="8">
    <location>
        <begin position="88"/>
        <end position="110"/>
    </location>
</feature>
<proteinExistence type="inferred from homology"/>
<dbReference type="InterPro" id="IPR052017">
    <property type="entry name" value="TSUP"/>
</dbReference>
<keyword evidence="4 8" id="KW-1003">Cell membrane</keyword>
<evidence type="ECO:0000256" key="2">
    <source>
        <dbReference type="ARBA" id="ARBA00009142"/>
    </source>
</evidence>
<keyword evidence="3" id="KW-0813">Transport</keyword>
<evidence type="ECO:0000256" key="4">
    <source>
        <dbReference type="ARBA" id="ARBA00022475"/>
    </source>
</evidence>
<dbReference type="AlphaFoldDB" id="A0A892ZDB1"/>
<keyword evidence="10" id="KW-1185">Reference proteome</keyword>